<gene>
    <name evidence="1" type="ORF">K0H07_27335</name>
</gene>
<reference evidence="1" key="1">
    <citation type="submission" date="2021-07" db="EMBL/GenBank/DDBJ databases">
        <title>Comparative genomics of Bacteroides fragilis group isolates reveals species-dependent resistance mechanisms and validates clinical tools for resistance prediction.</title>
        <authorList>
            <person name="Wallace M.J."/>
            <person name="Jean S."/>
            <person name="Wallace M.A."/>
            <person name="Carey-Ann B.D."/>
            <person name="Dantas G."/>
        </authorList>
    </citation>
    <scope>NUCLEOTIDE SEQUENCE</scope>
    <source>
        <strain evidence="1">BJH_160</strain>
    </source>
</reference>
<dbReference type="Proteomes" id="UP001200544">
    <property type="component" value="Unassembled WGS sequence"/>
</dbReference>
<dbReference type="RefSeq" id="WP_234129452.1">
    <property type="nucleotide sequence ID" value="NZ_JAHYQA010000033.1"/>
</dbReference>
<organism evidence="1 2">
    <name type="scientific">Bacteroides thetaiotaomicron</name>
    <dbReference type="NCBI Taxonomy" id="818"/>
    <lineage>
        <taxon>Bacteria</taxon>
        <taxon>Pseudomonadati</taxon>
        <taxon>Bacteroidota</taxon>
        <taxon>Bacteroidia</taxon>
        <taxon>Bacteroidales</taxon>
        <taxon>Bacteroidaceae</taxon>
        <taxon>Bacteroides</taxon>
    </lineage>
</organism>
<dbReference type="EMBL" id="JAHYQA010000033">
    <property type="protein sequence ID" value="MCE9240842.1"/>
    <property type="molecule type" value="Genomic_DNA"/>
</dbReference>
<comment type="caution">
    <text evidence="1">The sequence shown here is derived from an EMBL/GenBank/DDBJ whole genome shotgun (WGS) entry which is preliminary data.</text>
</comment>
<sequence>MLIETLLMTGSLAVSYKVGKVLARALGRYPSKEIEKKRDSLQSKLDIIIDFYKSEDITMRSLLNELNEELSEVVSEKDYLKVEVKVEKYWDIYKKKVG</sequence>
<protein>
    <recommendedName>
        <fullName evidence="3">Gas vesicle protein</fullName>
    </recommendedName>
</protein>
<name>A0AAW4ZFP2_BACT4</name>
<evidence type="ECO:0000313" key="1">
    <source>
        <dbReference type="EMBL" id="MCE9240842.1"/>
    </source>
</evidence>
<proteinExistence type="predicted"/>
<evidence type="ECO:0008006" key="3">
    <source>
        <dbReference type="Google" id="ProtNLM"/>
    </source>
</evidence>
<evidence type="ECO:0000313" key="2">
    <source>
        <dbReference type="Proteomes" id="UP001200544"/>
    </source>
</evidence>
<dbReference type="AlphaFoldDB" id="A0AAW4ZFP2"/>
<accession>A0AAW4ZFP2</accession>